<dbReference type="PANTHER" id="PTHR39456">
    <property type="entry name" value="METAL-DEPENDENT HYDROLASE"/>
    <property type="match status" value="1"/>
</dbReference>
<evidence type="ECO:0000313" key="2">
    <source>
        <dbReference type="Proteomes" id="UP000614811"/>
    </source>
</evidence>
<dbReference type="Proteomes" id="UP000614811">
    <property type="component" value="Unassembled WGS sequence"/>
</dbReference>
<comment type="caution">
    <text evidence="1">The sequence shown here is derived from an EMBL/GenBank/DDBJ whole genome shotgun (WGS) entry which is preliminary data.</text>
</comment>
<dbReference type="PIRSF" id="PIRSF007580">
    <property type="entry name" value="UCP07580"/>
    <property type="match status" value="1"/>
</dbReference>
<proteinExistence type="predicted"/>
<sequence length="287" mass="34047">MNAGTNPQIVDTQSHSKLVIEPRTVRFEFDDFDSPFFYQGSPQISALWVAMSASFPPGETEFIHSVRLFKDQVTDPKLQQEMKEFAAQEAHHSLQHRKINKLFESLGYRIEQIERVFKDVLIKRADEWTAERRLARTVVAEHVTAVMAHFALTNADSMQHFPASVRTLLQWHAIEEIEHKSVAFDVYMHCVGDIKALRREFRYFCYWEFPFKMTMATRFLLREMGYKSTWRDRKVLWRYLFGEQGLIKSVKPLYTMFLDKNFHPWQHDDSKLVEQWKQALAPYFVAR</sequence>
<gene>
    <name evidence="1" type="ORF">GCM10008090_31300</name>
</gene>
<dbReference type="AlphaFoldDB" id="A0A918S1D9"/>
<keyword evidence="2" id="KW-1185">Reference proteome</keyword>
<evidence type="ECO:0000313" key="1">
    <source>
        <dbReference type="EMBL" id="GHA19238.1"/>
    </source>
</evidence>
<dbReference type="InterPro" id="IPR016516">
    <property type="entry name" value="UCP07580"/>
</dbReference>
<dbReference type="PANTHER" id="PTHR39456:SF1">
    <property type="entry name" value="METAL-DEPENDENT HYDROLASE"/>
    <property type="match status" value="1"/>
</dbReference>
<dbReference type="RefSeq" id="WP_189402652.1">
    <property type="nucleotide sequence ID" value="NZ_BMXA01000007.1"/>
</dbReference>
<accession>A0A918S1D9</accession>
<reference evidence="1" key="2">
    <citation type="submission" date="2020-09" db="EMBL/GenBank/DDBJ databases">
        <authorList>
            <person name="Sun Q."/>
            <person name="Kim S."/>
        </authorList>
    </citation>
    <scope>NUCLEOTIDE SEQUENCE</scope>
    <source>
        <strain evidence="1">KCTC 12711</strain>
    </source>
</reference>
<name>A0A918S1D9_9GAMM</name>
<dbReference type="Pfam" id="PF10118">
    <property type="entry name" value="Metal_hydrol"/>
    <property type="match status" value="1"/>
</dbReference>
<organism evidence="1 2">
    <name type="scientific">Arenicella chitinivorans</name>
    <dbReference type="NCBI Taxonomy" id="1329800"/>
    <lineage>
        <taxon>Bacteria</taxon>
        <taxon>Pseudomonadati</taxon>
        <taxon>Pseudomonadota</taxon>
        <taxon>Gammaproteobacteria</taxon>
        <taxon>Arenicellales</taxon>
        <taxon>Arenicellaceae</taxon>
        <taxon>Arenicella</taxon>
    </lineage>
</organism>
<evidence type="ECO:0008006" key="3">
    <source>
        <dbReference type="Google" id="ProtNLM"/>
    </source>
</evidence>
<reference evidence="1" key="1">
    <citation type="journal article" date="2014" name="Int. J. Syst. Evol. Microbiol.">
        <title>Complete genome sequence of Corynebacterium casei LMG S-19264T (=DSM 44701T), isolated from a smear-ripened cheese.</title>
        <authorList>
            <consortium name="US DOE Joint Genome Institute (JGI-PGF)"/>
            <person name="Walter F."/>
            <person name="Albersmeier A."/>
            <person name="Kalinowski J."/>
            <person name="Ruckert C."/>
        </authorList>
    </citation>
    <scope>NUCLEOTIDE SEQUENCE</scope>
    <source>
        <strain evidence="1">KCTC 12711</strain>
    </source>
</reference>
<dbReference type="EMBL" id="BMXA01000007">
    <property type="protein sequence ID" value="GHA19238.1"/>
    <property type="molecule type" value="Genomic_DNA"/>
</dbReference>
<protein>
    <recommendedName>
        <fullName evidence="3">Metal-dependent hydrolase</fullName>
    </recommendedName>
</protein>